<evidence type="ECO:0000313" key="2">
    <source>
        <dbReference type="Proteomes" id="UP001627154"/>
    </source>
</evidence>
<dbReference type="Proteomes" id="UP001627154">
    <property type="component" value="Unassembled WGS sequence"/>
</dbReference>
<keyword evidence="2" id="KW-1185">Reference proteome</keyword>
<dbReference type="EMBL" id="JBJJXI010000080">
    <property type="protein sequence ID" value="KAL3395558.1"/>
    <property type="molecule type" value="Genomic_DNA"/>
</dbReference>
<proteinExistence type="predicted"/>
<protein>
    <submittedName>
        <fullName evidence="1">Uncharacterized protein</fullName>
    </submittedName>
</protein>
<organism evidence="1 2">
    <name type="scientific">Trichogramma kaykai</name>
    <dbReference type="NCBI Taxonomy" id="54128"/>
    <lineage>
        <taxon>Eukaryota</taxon>
        <taxon>Metazoa</taxon>
        <taxon>Ecdysozoa</taxon>
        <taxon>Arthropoda</taxon>
        <taxon>Hexapoda</taxon>
        <taxon>Insecta</taxon>
        <taxon>Pterygota</taxon>
        <taxon>Neoptera</taxon>
        <taxon>Endopterygota</taxon>
        <taxon>Hymenoptera</taxon>
        <taxon>Apocrita</taxon>
        <taxon>Proctotrupomorpha</taxon>
        <taxon>Chalcidoidea</taxon>
        <taxon>Trichogrammatidae</taxon>
        <taxon>Trichogramma</taxon>
    </lineage>
</organism>
<comment type="caution">
    <text evidence="1">The sequence shown here is derived from an EMBL/GenBank/DDBJ whole genome shotgun (WGS) entry which is preliminary data.</text>
</comment>
<sequence>MRERVAGSVLKTHISIIHDCCKPFECEICHKSFGNKMIYRKNRSLVKSKKSDELFIRICPSVFHTVLPCDNVIEPIGSPTSL</sequence>
<dbReference type="AlphaFoldDB" id="A0ABD2WR09"/>
<gene>
    <name evidence="1" type="ORF">TKK_010382</name>
</gene>
<evidence type="ECO:0000313" key="1">
    <source>
        <dbReference type="EMBL" id="KAL3395558.1"/>
    </source>
</evidence>
<name>A0ABD2WR09_9HYME</name>
<reference evidence="1 2" key="1">
    <citation type="journal article" date="2024" name="bioRxiv">
        <title>A reference genome for Trichogramma kaykai: A tiny desert-dwelling parasitoid wasp with competing sex-ratio distorters.</title>
        <authorList>
            <person name="Culotta J."/>
            <person name="Lindsey A.R."/>
        </authorList>
    </citation>
    <scope>NUCLEOTIDE SEQUENCE [LARGE SCALE GENOMIC DNA]</scope>
    <source>
        <strain evidence="1 2">KSX58</strain>
    </source>
</reference>
<accession>A0ABD2WR09</accession>